<keyword evidence="1" id="KW-0812">Transmembrane</keyword>
<dbReference type="EMBL" id="AZFI01000304">
    <property type="protein sequence ID" value="KRM19287.1"/>
    <property type="molecule type" value="Genomic_DNA"/>
</dbReference>
<keyword evidence="1" id="KW-0472">Membrane</keyword>
<accession>A0ABR5PH25</accession>
<evidence type="ECO:0000256" key="1">
    <source>
        <dbReference type="SAM" id="Phobius"/>
    </source>
</evidence>
<keyword evidence="1" id="KW-1133">Transmembrane helix</keyword>
<evidence type="ECO:0000313" key="2">
    <source>
        <dbReference type="EMBL" id="KRM19287.1"/>
    </source>
</evidence>
<reference evidence="2 3" key="1">
    <citation type="journal article" date="2015" name="Genome Announc.">
        <title>Expanding the biotechnology potential of lactobacilli through comparative genomics of 213 strains and associated genera.</title>
        <authorList>
            <person name="Sun Z."/>
            <person name="Harris H.M."/>
            <person name="McCann A."/>
            <person name="Guo C."/>
            <person name="Argimon S."/>
            <person name="Zhang W."/>
            <person name="Yang X."/>
            <person name="Jeffery I.B."/>
            <person name="Cooney J.C."/>
            <person name="Kagawa T.F."/>
            <person name="Liu W."/>
            <person name="Song Y."/>
            <person name="Salvetti E."/>
            <person name="Wrobel A."/>
            <person name="Rasinkangas P."/>
            <person name="Parkhill J."/>
            <person name="Rea M.C."/>
            <person name="O'Sullivan O."/>
            <person name="Ritari J."/>
            <person name="Douillard F.P."/>
            <person name="Paul Ross R."/>
            <person name="Yang R."/>
            <person name="Briner A.E."/>
            <person name="Felis G.E."/>
            <person name="de Vos W.M."/>
            <person name="Barrangou R."/>
            <person name="Klaenhammer T.R."/>
            <person name="Caufield P.W."/>
            <person name="Cui Y."/>
            <person name="Zhang H."/>
            <person name="O'Toole P.W."/>
        </authorList>
    </citation>
    <scope>NUCLEOTIDE SEQUENCE [LARGE SCALE GENOMIC DNA]</scope>
    <source>
        <strain evidence="2 3">DSM 15836</strain>
    </source>
</reference>
<proteinExistence type="predicted"/>
<evidence type="ECO:0000313" key="3">
    <source>
        <dbReference type="Proteomes" id="UP000051217"/>
    </source>
</evidence>
<feature type="transmembrane region" description="Helical" evidence="1">
    <location>
        <begin position="12"/>
        <end position="32"/>
    </location>
</feature>
<keyword evidence="3" id="KW-1185">Reference proteome</keyword>
<dbReference type="Proteomes" id="UP000051217">
    <property type="component" value="Unassembled WGS sequence"/>
</dbReference>
<name>A0ABR5PH25_9LACO</name>
<gene>
    <name evidence="2" type="ORF">FC65_GL001353</name>
</gene>
<protein>
    <submittedName>
        <fullName evidence="2">Uncharacterized protein</fullName>
    </submittedName>
</protein>
<sequence>MVTVSVDLSISYFVNATNLTILSPSSFLALILKSLSYTFSKSSINRPLWFLYWLKYFNCVNENEISLVPLSMILEAMEKNKFISRELKRRNGMEFSRLSYFTSSFTI</sequence>
<comment type="caution">
    <text evidence="2">The sequence shown here is derived from an EMBL/GenBank/DDBJ whole genome shotgun (WGS) entry which is preliminary data.</text>
</comment>
<organism evidence="2 3">
    <name type="scientific">Ligilactobacillus acidipiscis DSM 15836</name>
    <dbReference type="NCBI Taxonomy" id="1423716"/>
    <lineage>
        <taxon>Bacteria</taxon>
        <taxon>Bacillati</taxon>
        <taxon>Bacillota</taxon>
        <taxon>Bacilli</taxon>
        <taxon>Lactobacillales</taxon>
        <taxon>Lactobacillaceae</taxon>
        <taxon>Ligilactobacillus</taxon>
    </lineage>
</organism>